<feature type="non-terminal residue" evidence="3">
    <location>
        <position position="1"/>
    </location>
</feature>
<keyword evidence="4" id="KW-1185">Reference proteome</keyword>
<dbReference type="STRING" id="1076256.A0A2H3BMI3"/>
<evidence type="ECO:0000313" key="4">
    <source>
        <dbReference type="Proteomes" id="UP000218334"/>
    </source>
</evidence>
<dbReference type="CDD" id="cd09276">
    <property type="entry name" value="Rnase_HI_RT_non_LTR"/>
    <property type="match status" value="1"/>
</dbReference>
<dbReference type="GO" id="GO:0004523">
    <property type="term" value="F:RNA-DNA hybrid ribonuclease activity"/>
    <property type="evidence" value="ECO:0007669"/>
    <property type="project" value="InterPro"/>
</dbReference>
<dbReference type="InterPro" id="IPR002156">
    <property type="entry name" value="RNaseH_domain"/>
</dbReference>
<dbReference type="Proteomes" id="UP000218334">
    <property type="component" value="Unassembled WGS sequence"/>
</dbReference>
<dbReference type="InterPro" id="IPR012337">
    <property type="entry name" value="RNaseH-like_sf"/>
</dbReference>
<dbReference type="Pfam" id="PF00075">
    <property type="entry name" value="RNase_H"/>
    <property type="match status" value="1"/>
</dbReference>
<dbReference type="AlphaFoldDB" id="A0A2H3BMI3"/>
<proteinExistence type="predicted"/>
<dbReference type="PROSITE" id="PS50879">
    <property type="entry name" value="RNASE_H_1"/>
    <property type="match status" value="1"/>
</dbReference>
<evidence type="ECO:0000313" key="3">
    <source>
        <dbReference type="EMBL" id="PBK64266.1"/>
    </source>
</evidence>
<evidence type="ECO:0000256" key="1">
    <source>
        <dbReference type="SAM" id="MobiDB-lite"/>
    </source>
</evidence>
<dbReference type="Gene3D" id="3.30.420.10">
    <property type="entry name" value="Ribonuclease H-like superfamily/Ribonuclease H"/>
    <property type="match status" value="1"/>
</dbReference>
<evidence type="ECO:0000259" key="2">
    <source>
        <dbReference type="PROSITE" id="PS50879"/>
    </source>
</evidence>
<dbReference type="EMBL" id="KZ293453">
    <property type="protein sequence ID" value="PBK64266.1"/>
    <property type="molecule type" value="Genomic_DNA"/>
</dbReference>
<dbReference type="SUPFAM" id="SSF53098">
    <property type="entry name" value="Ribonuclease H-like"/>
    <property type="match status" value="1"/>
</dbReference>
<gene>
    <name evidence="3" type="ORF">ARMSODRAFT_860149</name>
</gene>
<organism evidence="3 4">
    <name type="scientific">Armillaria solidipes</name>
    <dbReference type="NCBI Taxonomy" id="1076256"/>
    <lineage>
        <taxon>Eukaryota</taxon>
        <taxon>Fungi</taxon>
        <taxon>Dikarya</taxon>
        <taxon>Basidiomycota</taxon>
        <taxon>Agaricomycotina</taxon>
        <taxon>Agaricomycetes</taxon>
        <taxon>Agaricomycetidae</taxon>
        <taxon>Agaricales</taxon>
        <taxon>Marasmiineae</taxon>
        <taxon>Physalacriaceae</taxon>
        <taxon>Armillaria</taxon>
    </lineage>
</organism>
<reference evidence="4" key="1">
    <citation type="journal article" date="2017" name="Nat. Ecol. Evol.">
        <title>Genome expansion and lineage-specific genetic innovations in the forest pathogenic fungi Armillaria.</title>
        <authorList>
            <person name="Sipos G."/>
            <person name="Prasanna A.N."/>
            <person name="Walter M.C."/>
            <person name="O'Connor E."/>
            <person name="Balint B."/>
            <person name="Krizsan K."/>
            <person name="Kiss B."/>
            <person name="Hess J."/>
            <person name="Varga T."/>
            <person name="Slot J."/>
            <person name="Riley R."/>
            <person name="Boka B."/>
            <person name="Rigling D."/>
            <person name="Barry K."/>
            <person name="Lee J."/>
            <person name="Mihaltcheva S."/>
            <person name="LaButti K."/>
            <person name="Lipzen A."/>
            <person name="Waldron R."/>
            <person name="Moloney N.M."/>
            <person name="Sperisen C."/>
            <person name="Kredics L."/>
            <person name="Vagvoelgyi C."/>
            <person name="Patrignani A."/>
            <person name="Fitzpatrick D."/>
            <person name="Nagy I."/>
            <person name="Doyle S."/>
            <person name="Anderson J.B."/>
            <person name="Grigoriev I.V."/>
            <person name="Gueldener U."/>
            <person name="Muensterkoetter M."/>
            <person name="Nagy L.G."/>
        </authorList>
    </citation>
    <scope>NUCLEOTIDE SEQUENCE [LARGE SCALE GENOMIC DNA]</scope>
    <source>
        <strain evidence="4">28-4</strain>
    </source>
</reference>
<sequence length="132" mass="14558">TVFESELMGASLALDIISATPRLTKAHILLDSLAAIGAIQTRETKSGRHLVEEFYRRLTQLKKKCRTLQITVMWIPGHREIEGNELADAEAKKAAEGSSTPLHSKRSILSQPIPSSKAAIIAAKTKEIQNQW</sequence>
<dbReference type="InterPro" id="IPR036397">
    <property type="entry name" value="RNaseH_sf"/>
</dbReference>
<feature type="region of interest" description="Disordered" evidence="1">
    <location>
        <begin position="87"/>
        <end position="106"/>
    </location>
</feature>
<protein>
    <recommendedName>
        <fullName evidence="2">RNase H type-1 domain-containing protein</fullName>
    </recommendedName>
</protein>
<feature type="non-terminal residue" evidence="3">
    <location>
        <position position="132"/>
    </location>
</feature>
<dbReference type="GO" id="GO:0003676">
    <property type="term" value="F:nucleic acid binding"/>
    <property type="evidence" value="ECO:0007669"/>
    <property type="project" value="InterPro"/>
</dbReference>
<feature type="compositionally biased region" description="Polar residues" evidence="1">
    <location>
        <begin position="97"/>
        <end position="106"/>
    </location>
</feature>
<accession>A0A2H3BMI3</accession>
<name>A0A2H3BMI3_9AGAR</name>
<feature type="domain" description="RNase H type-1" evidence="2">
    <location>
        <begin position="1"/>
        <end position="96"/>
    </location>
</feature>